<dbReference type="Proteomes" id="UP001346149">
    <property type="component" value="Unassembled WGS sequence"/>
</dbReference>
<evidence type="ECO:0000256" key="2">
    <source>
        <dbReference type="ARBA" id="ARBA00022679"/>
    </source>
</evidence>
<keyword evidence="2" id="KW-0808">Transferase</keyword>
<dbReference type="AlphaFoldDB" id="A0AAN7KHT8"/>
<evidence type="ECO:0000313" key="9">
    <source>
        <dbReference type="Proteomes" id="UP001346149"/>
    </source>
</evidence>
<dbReference type="CDD" id="cd23837">
    <property type="entry name" value="UBCc_UBE2O"/>
    <property type="match status" value="1"/>
</dbReference>
<accession>A0AAN7KHT8</accession>
<evidence type="ECO:0000256" key="5">
    <source>
        <dbReference type="ARBA" id="ARBA00022840"/>
    </source>
</evidence>
<feature type="compositionally biased region" description="Basic and acidic residues" evidence="6">
    <location>
        <begin position="559"/>
        <end position="573"/>
    </location>
</feature>
<dbReference type="Gene3D" id="3.10.110.10">
    <property type="entry name" value="Ubiquitin Conjugating Enzyme"/>
    <property type="match status" value="1"/>
</dbReference>
<evidence type="ECO:0000259" key="7">
    <source>
        <dbReference type="PROSITE" id="PS50127"/>
    </source>
</evidence>
<evidence type="ECO:0000313" key="8">
    <source>
        <dbReference type="EMBL" id="KAK4765299.1"/>
    </source>
</evidence>
<dbReference type="FunFam" id="3.10.110.10:FF:000028">
    <property type="entry name" value="Probable ubiquitin-conjugating enzyme E2 23"/>
    <property type="match status" value="1"/>
</dbReference>
<dbReference type="GO" id="GO:0005524">
    <property type="term" value="F:ATP binding"/>
    <property type="evidence" value="ECO:0007669"/>
    <property type="project" value="UniProtKB-KW"/>
</dbReference>
<evidence type="ECO:0000256" key="4">
    <source>
        <dbReference type="ARBA" id="ARBA00022786"/>
    </source>
</evidence>
<keyword evidence="3" id="KW-0547">Nucleotide-binding</keyword>
<dbReference type="GO" id="GO:0061631">
    <property type="term" value="F:ubiquitin conjugating enzyme activity"/>
    <property type="evidence" value="ECO:0007669"/>
    <property type="project" value="UniProtKB-EC"/>
</dbReference>
<evidence type="ECO:0000256" key="6">
    <source>
        <dbReference type="SAM" id="MobiDB-lite"/>
    </source>
</evidence>
<proteinExistence type="predicted"/>
<evidence type="ECO:0000256" key="1">
    <source>
        <dbReference type="ARBA" id="ARBA00012486"/>
    </source>
</evidence>
<name>A0AAN7KHT8_TRANT</name>
<dbReference type="InterPro" id="IPR057735">
    <property type="entry name" value="UBE2O-like_tSH3-B"/>
</dbReference>
<dbReference type="PROSITE" id="PS50127">
    <property type="entry name" value="UBC_2"/>
    <property type="match status" value="1"/>
</dbReference>
<dbReference type="EMBL" id="JAXQNO010000023">
    <property type="protein sequence ID" value="KAK4765299.1"/>
    <property type="molecule type" value="Genomic_DNA"/>
</dbReference>
<reference evidence="8 9" key="1">
    <citation type="journal article" date="2023" name="Hortic Res">
        <title>Pangenome of water caltrop reveals structural variations and asymmetric subgenome divergence after allopolyploidization.</title>
        <authorList>
            <person name="Zhang X."/>
            <person name="Chen Y."/>
            <person name="Wang L."/>
            <person name="Yuan Y."/>
            <person name="Fang M."/>
            <person name="Shi L."/>
            <person name="Lu R."/>
            <person name="Comes H.P."/>
            <person name="Ma Y."/>
            <person name="Chen Y."/>
            <person name="Huang G."/>
            <person name="Zhou Y."/>
            <person name="Zheng Z."/>
            <person name="Qiu Y."/>
        </authorList>
    </citation>
    <scope>NUCLEOTIDE SEQUENCE [LARGE SCALE GENOMIC DNA]</scope>
    <source>
        <strain evidence="8">F231</strain>
    </source>
</reference>
<dbReference type="Pfam" id="PF23044">
    <property type="entry name" value="SH3-C_UBE2O"/>
    <property type="match status" value="1"/>
</dbReference>
<organism evidence="8 9">
    <name type="scientific">Trapa natans</name>
    <name type="common">Water chestnut</name>
    <dbReference type="NCBI Taxonomy" id="22666"/>
    <lineage>
        <taxon>Eukaryota</taxon>
        <taxon>Viridiplantae</taxon>
        <taxon>Streptophyta</taxon>
        <taxon>Embryophyta</taxon>
        <taxon>Tracheophyta</taxon>
        <taxon>Spermatophyta</taxon>
        <taxon>Magnoliopsida</taxon>
        <taxon>eudicotyledons</taxon>
        <taxon>Gunneridae</taxon>
        <taxon>Pentapetalae</taxon>
        <taxon>rosids</taxon>
        <taxon>malvids</taxon>
        <taxon>Myrtales</taxon>
        <taxon>Lythraceae</taxon>
        <taxon>Trapa</taxon>
    </lineage>
</organism>
<protein>
    <recommendedName>
        <fullName evidence="1">E2 ubiquitin-conjugating enzyme</fullName>
        <ecNumber evidence="1">2.3.2.23</ecNumber>
    </recommendedName>
</protein>
<dbReference type="InterPro" id="IPR016135">
    <property type="entry name" value="UBQ-conjugating_enzyme/RWD"/>
</dbReference>
<sequence>MALKFVAMNFQGVVRMEAHSSESEWDSFSESSEEQEELEFLYENQADNLLSNLEETIGKIDEFLSFERGFLHGDIVCSAADPTGPSGKVVNVEMYVDIESTAGKVIRSVNTRKLAKIRSICAGDFVVHGHWLGRVNRVIDSVGVIFDDGERYDVIADDQEKIVPTSPTPVDDPQFSFYPGQRVWVKLSVVSRQVSCFCGSWKGSHEEGTVYAVKAGFVHVEWLGSALGSNHSNFHLPEELQDEKNVTLLPCFLHSSWQLGDLCSFSAVNDVPTYCKPGNGFASKDSTPNHEDIYVILRTRTRVDVMWQDGTFSIGVGAESLIPVNIVDVHEFWPEQFVLMKSGSEDSEDPMAQKWGVVRSMDGKEKTVKVDWKNAFAEEGNVLGEETMSAYELIDHPVYCFCHGDIVFRLANQSDTKINGINNMEKSYLSLIGYVVGIKDGAVEVKWATGITTKVAPFEICLYDKSEVSIYASLTFEETANQNSRQMVSHTEKSSDPKRKNLLNYYAVSNNNGQKYFWEDIPFSLSQSVIGFFTSLGTTLYCSMASKLELGLNQTYSVPEDRNPPQDHLDKKTSKTLSSGVDMNSLVLEEVNLGREISVEVVEDGGQFLSEEKDDQKFKQFDIVNDCSDHFFCDQMGKDLASSQVKRAWLKKVNEEWSILKKSLPETIYVRAYEERMDLLRAVIVGAPGTPYHDGLYFFDVFLPPEYPNTPPMVHYHSGGLRLNPNLYESGKICLSLLNTWTGMGSEVWDPMNSTILQVLVSLQALVLNERPYFNEAGYDKQVGEPEGEKNSVSYNENAFLLSCKSMMYTLRKSPKHFEMLVLEHFGDRYKSILLSCKQYLEGAPVRSSPVRGIVEEQHGDHKGRSMGFKIMLMKLYPKLIEAFENKGFDCSQFSGPWSSLALEDGTIIEPSLLL</sequence>
<keyword evidence="9" id="KW-1185">Reference proteome</keyword>
<feature type="domain" description="UBC core" evidence="7">
    <location>
        <begin position="648"/>
        <end position="808"/>
    </location>
</feature>
<dbReference type="Pfam" id="PF00179">
    <property type="entry name" value="UQ_con"/>
    <property type="match status" value="1"/>
</dbReference>
<dbReference type="EC" id="2.3.2.23" evidence="1"/>
<feature type="region of interest" description="Disordered" evidence="6">
    <location>
        <begin position="556"/>
        <end position="577"/>
    </location>
</feature>
<dbReference type="Pfam" id="PF23043">
    <property type="entry name" value="SH3-B_UBE2O"/>
    <property type="match status" value="1"/>
</dbReference>
<comment type="caution">
    <text evidence="8">The sequence shown here is derived from an EMBL/GenBank/DDBJ whole genome shotgun (WGS) entry which is preliminary data.</text>
</comment>
<keyword evidence="5" id="KW-0067">ATP-binding</keyword>
<dbReference type="SUPFAM" id="SSF54495">
    <property type="entry name" value="UBC-like"/>
    <property type="match status" value="1"/>
</dbReference>
<gene>
    <name evidence="8" type="ORF">SAY86_026389</name>
</gene>
<dbReference type="InterPro" id="IPR057733">
    <property type="entry name" value="UBE2O-like_SH3-B"/>
</dbReference>
<dbReference type="PANTHER" id="PTHR46116">
    <property type="entry name" value="(E3-INDEPENDENT) E2 UBIQUITIN-CONJUGATING ENZYME"/>
    <property type="match status" value="1"/>
</dbReference>
<dbReference type="Pfam" id="PF23046">
    <property type="entry name" value="tSH3-B_UBE2O"/>
    <property type="match status" value="1"/>
</dbReference>
<dbReference type="InterPro" id="IPR000608">
    <property type="entry name" value="UBC"/>
</dbReference>
<evidence type="ECO:0000256" key="3">
    <source>
        <dbReference type="ARBA" id="ARBA00022741"/>
    </source>
</evidence>
<dbReference type="PANTHER" id="PTHR46116:SF15">
    <property type="entry name" value="(E3-INDEPENDENT) E2 UBIQUITIN-CONJUGATING ENZYME"/>
    <property type="match status" value="1"/>
</dbReference>
<dbReference type="InterPro" id="IPR057734">
    <property type="entry name" value="UBE2O-like_SH3-C"/>
</dbReference>
<dbReference type="SMART" id="SM00212">
    <property type="entry name" value="UBCc"/>
    <property type="match status" value="1"/>
</dbReference>
<keyword evidence="4" id="KW-0833">Ubl conjugation pathway</keyword>